<dbReference type="EMBL" id="DRPZ01000216">
    <property type="protein sequence ID" value="HGY10074.1"/>
    <property type="molecule type" value="Genomic_DNA"/>
</dbReference>
<organism evidence="4">
    <name type="scientific">Oceanithermus profundus</name>
    <dbReference type="NCBI Taxonomy" id="187137"/>
    <lineage>
        <taxon>Bacteria</taxon>
        <taxon>Thermotogati</taxon>
        <taxon>Deinococcota</taxon>
        <taxon>Deinococci</taxon>
        <taxon>Thermales</taxon>
        <taxon>Thermaceae</taxon>
        <taxon>Oceanithermus</taxon>
    </lineage>
</organism>
<evidence type="ECO:0000259" key="3">
    <source>
        <dbReference type="Pfam" id="PF14522"/>
    </source>
</evidence>
<keyword evidence="1" id="KW-0732">Signal</keyword>
<dbReference type="Pfam" id="PF14522">
    <property type="entry name" value="Cytochrome_C7"/>
    <property type="match status" value="1"/>
</dbReference>
<dbReference type="InterPro" id="IPR036280">
    <property type="entry name" value="Multihaem_cyt_sf"/>
</dbReference>
<proteinExistence type="predicted"/>
<gene>
    <name evidence="4" type="ORF">ENK37_08510</name>
</gene>
<dbReference type="GO" id="GO:0016491">
    <property type="term" value="F:oxidoreductase activity"/>
    <property type="evidence" value="ECO:0007669"/>
    <property type="project" value="TreeGrafter"/>
</dbReference>
<dbReference type="AlphaFoldDB" id="A0A7C4Z5X9"/>
<reference evidence="4" key="1">
    <citation type="journal article" date="2020" name="mSystems">
        <title>Genome- and Community-Level Interaction Insights into Carbon Utilization and Element Cycling Functions of Hydrothermarchaeota in Hydrothermal Sediment.</title>
        <authorList>
            <person name="Zhou Z."/>
            <person name="Liu Y."/>
            <person name="Xu W."/>
            <person name="Pan J."/>
            <person name="Luo Z.H."/>
            <person name="Li M."/>
        </authorList>
    </citation>
    <scope>NUCLEOTIDE SEQUENCE [LARGE SCALE GENOMIC DNA]</scope>
    <source>
        <strain evidence="4">HyVt-570</strain>
    </source>
</reference>
<dbReference type="PIRSF" id="PIRSF039014">
    <property type="entry name" value="OTR_cyc"/>
    <property type="match status" value="1"/>
</dbReference>
<dbReference type="Gene3D" id="3.90.10.10">
    <property type="entry name" value="Cytochrome C3"/>
    <property type="match status" value="1"/>
</dbReference>
<sequence length="546" mass="60732">MGRVKAWVWTVLILAVLFFVWVWFFAGPKPTVAKTSLKEVPKIVYSDHTEAFAEAGITSYEGAKSCVDCHEDETRDVFHSYHYQMQNLVSDVEGHTPAMAGGKLAYNDFCGAIFWDGKVNVNYIGKALLKAPPPEFENLMGSFIASGCSMCHGVSMGGIPQPAEEPSEEQLGNIDCLACHADPEVLPTGGKGVKAGIKVPVKGEDGQWRYVYNPELGIEKIASHIVAEPTKDQCLLCHAFSGGGPGFKRPNLEPALMGEVHEDLDVHLARGMECTDCHVFKKHEVALEGPDSWARTDRVDAPDCADCHEERHTKPVIGWVLETFHMEKVACQTCHIPHYAKEAPTDTHRDWSKAEFSEKLKRWEPEIELAQNLKPTYRWWNEKSRVAYLYPEPAKVEDGTITYAAPVAEEAKRAGLLKFTTDGKIYPFKRHEAIVPFDTQRQIPIPVKVGLVFAAGDTQKAAQVGAKLAGLNFSGEYVTLERLMAINHGVEPAENALQCFDCHGPVLRNMPWHELGYGKYPEVVFSIFLLLGLVVGVALLYWLIRK</sequence>
<dbReference type="SUPFAM" id="SSF48695">
    <property type="entry name" value="Multiheme cytochromes"/>
    <property type="match status" value="1"/>
</dbReference>
<accession>A0A7C4Z5X9</accession>
<dbReference type="Pfam" id="PF11783">
    <property type="entry name" value="Cytochrome_cB"/>
    <property type="match status" value="1"/>
</dbReference>
<feature type="transmembrane region" description="Helical" evidence="2">
    <location>
        <begin position="523"/>
        <end position="544"/>
    </location>
</feature>
<keyword evidence="2" id="KW-1133">Transmembrane helix</keyword>
<comment type="caution">
    <text evidence="4">The sequence shown here is derived from an EMBL/GenBank/DDBJ whole genome shotgun (WGS) entry which is preliminary data.</text>
</comment>
<feature type="domain" description="Cytochrome c7-like" evidence="3">
    <location>
        <begin position="263"/>
        <end position="335"/>
    </location>
</feature>
<protein>
    <recommendedName>
        <fullName evidence="3">Cytochrome c7-like domain-containing protein</fullName>
    </recommendedName>
</protein>
<keyword evidence="2" id="KW-0472">Membrane</keyword>
<evidence type="ECO:0000256" key="2">
    <source>
        <dbReference type="SAM" id="Phobius"/>
    </source>
</evidence>
<dbReference type="PANTHER" id="PTHR35038:SF5">
    <property type="entry name" value="CYTOCHROME C-TYPE PROTEIN NRFB"/>
    <property type="match status" value="1"/>
</dbReference>
<dbReference type="InterPro" id="IPR024673">
    <property type="entry name" value="Octahem_Cyt_c"/>
</dbReference>
<dbReference type="PANTHER" id="PTHR35038">
    <property type="entry name" value="DISSIMILATORY SULFITE REDUCTASE SIRA"/>
    <property type="match status" value="1"/>
</dbReference>
<evidence type="ECO:0000313" key="4">
    <source>
        <dbReference type="EMBL" id="HGY10074.1"/>
    </source>
</evidence>
<dbReference type="InterPro" id="IPR029467">
    <property type="entry name" value="Cyt_c7-like"/>
</dbReference>
<name>A0A7C4Z5X9_9DEIN</name>
<dbReference type="InterPro" id="IPR051829">
    <property type="entry name" value="Multiheme_Cytochr_ET"/>
</dbReference>
<keyword evidence="2" id="KW-0812">Transmembrane</keyword>
<evidence type="ECO:0000256" key="1">
    <source>
        <dbReference type="ARBA" id="ARBA00022729"/>
    </source>
</evidence>
<dbReference type="Proteomes" id="UP000885759">
    <property type="component" value="Unassembled WGS sequence"/>
</dbReference>
<feature type="transmembrane region" description="Helical" evidence="2">
    <location>
        <begin position="7"/>
        <end position="26"/>
    </location>
</feature>